<dbReference type="GO" id="GO:0006788">
    <property type="term" value="P:heme oxidation"/>
    <property type="evidence" value="ECO:0007669"/>
    <property type="project" value="InterPro"/>
</dbReference>
<dbReference type="InterPro" id="IPR016053">
    <property type="entry name" value="Haem_Oase-like"/>
</dbReference>
<protein>
    <recommendedName>
        <fullName evidence="2">Heme oxygenase</fullName>
    </recommendedName>
</protein>
<comment type="caution">
    <text evidence="1">The sequence shown here is derived from an EMBL/GenBank/DDBJ whole genome shotgun (WGS) entry which is preliminary data.</text>
</comment>
<dbReference type="SUPFAM" id="SSF48613">
    <property type="entry name" value="Heme oxygenase-like"/>
    <property type="match status" value="1"/>
</dbReference>
<dbReference type="AlphaFoldDB" id="A0A7V5CT86"/>
<evidence type="ECO:0000313" key="1">
    <source>
        <dbReference type="EMBL" id="HGY94307.1"/>
    </source>
</evidence>
<proteinExistence type="predicted"/>
<name>A0A7V5CT86_9BACT</name>
<dbReference type="EMBL" id="DTKL01000038">
    <property type="protein sequence ID" value="HGY94307.1"/>
    <property type="molecule type" value="Genomic_DNA"/>
</dbReference>
<sequence length="242" mass="27729">MESPHEPRSLFRGRCGAIWGSRETLFLVAGDSRPRRGIEASEKRSEILPCWRKLDKCMMIDRLRQETRKEHRKIEAMLDLMSPALDQNRYLKILRNFHAAMVPLEAALEDRCPEPYRPLWQGRQKARRLEADLAWFGQAAPRNPPADVCLPPLSSASLWLGAIYVVEGSTLGGQVICRHLEKHFGWAEGRGYSYFSGYGEQTAERWRQVKLALEGDDLDGNLMVKGAHHTFDYIYCCLRVGL</sequence>
<gene>
    <name evidence="1" type="ORF">ENW50_06435</name>
</gene>
<dbReference type="Pfam" id="PF01126">
    <property type="entry name" value="Heme_oxygenase"/>
    <property type="match status" value="1"/>
</dbReference>
<dbReference type="GO" id="GO:0004392">
    <property type="term" value="F:heme oxygenase (decyclizing) activity"/>
    <property type="evidence" value="ECO:0007669"/>
    <property type="project" value="InterPro"/>
</dbReference>
<accession>A0A7V5CT86</accession>
<organism evidence="1">
    <name type="scientific">Acidobacterium capsulatum</name>
    <dbReference type="NCBI Taxonomy" id="33075"/>
    <lineage>
        <taxon>Bacteria</taxon>
        <taxon>Pseudomonadati</taxon>
        <taxon>Acidobacteriota</taxon>
        <taxon>Terriglobia</taxon>
        <taxon>Terriglobales</taxon>
        <taxon>Acidobacteriaceae</taxon>
        <taxon>Acidobacterium</taxon>
    </lineage>
</organism>
<dbReference type="Gene3D" id="1.20.910.10">
    <property type="entry name" value="Heme oxygenase-like"/>
    <property type="match status" value="1"/>
</dbReference>
<dbReference type="InterPro" id="IPR016084">
    <property type="entry name" value="Haem_Oase-like_multi-hlx"/>
</dbReference>
<dbReference type="CDD" id="cd19166">
    <property type="entry name" value="HemeO-bac"/>
    <property type="match status" value="1"/>
</dbReference>
<reference evidence="1" key="1">
    <citation type="journal article" date="2020" name="mSystems">
        <title>Genome- and Community-Level Interaction Insights into Carbon Utilization and Element Cycling Functions of Hydrothermarchaeota in Hydrothermal Sediment.</title>
        <authorList>
            <person name="Zhou Z."/>
            <person name="Liu Y."/>
            <person name="Xu W."/>
            <person name="Pan J."/>
            <person name="Luo Z.H."/>
            <person name="Li M."/>
        </authorList>
    </citation>
    <scope>NUCLEOTIDE SEQUENCE [LARGE SCALE GENOMIC DNA]</scope>
    <source>
        <strain evidence="1">SpSt-855</strain>
    </source>
</reference>
<evidence type="ECO:0008006" key="2">
    <source>
        <dbReference type="Google" id="ProtNLM"/>
    </source>
</evidence>